<dbReference type="OrthoDB" id="9803580at2"/>
<keyword evidence="16" id="KW-1185">Reference proteome</keyword>
<dbReference type="GO" id="GO:0035999">
    <property type="term" value="P:tetrahydrofolate interconversion"/>
    <property type="evidence" value="ECO:0007669"/>
    <property type="project" value="UniProtKB-UniRule"/>
</dbReference>
<dbReference type="FunFam" id="3.40.50.720:FF:000094">
    <property type="entry name" value="Bifunctional protein FolD"/>
    <property type="match status" value="1"/>
</dbReference>
<dbReference type="EC" id="1.5.1.5" evidence="12"/>
<proteinExistence type="inferred from homology"/>
<dbReference type="UniPathway" id="UPA00193"/>
<organism evidence="15 16">
    <name type="scientific">Salsuginibacillus halophilus</name>
    <dbReference type="NCBI Taxonomy" id="517424"/>
    <lineage>
        <taxon>Bacteria</taxon>
        <taxon>Bacillati</taxon>
        <taxon>Bacillota</taxon>
        <taxon>Bacilli</taxon>
        <taxon>Bacillales</taxon>
        <taxon>Bacillaceae</taxon>
        <taxon>Salsuginibacillus</taxon>
    </lineage>
</organism>
<dbReference type="InterPro" id="IPR020631">
    <property type="entry name" value="THF_DH/CycHdrlase_NAD-bd_dom"/>
</dbReference>
<dbReference type="FunFam" id="3.40.50.10860:FF:000005">
    <property type="entry name" value="C-1-tetrahydrofolate synthase, cytoplasmic, putative"/>
    <property type="match status" value="1"/>
</dbReference>
<dbReference type="GO" id="GO:0006164">
    <property type="term" value="P:purine nucleotide biosynthetic process"/>
    <property type="evidence" value="ECO:0007669"/>
    <property type="project" value="UniProtKB-KW"/>
</dbReference>
<dbReference type="AlphaFoldDB" id="A0A2P8HAE3"/>
<accession>A0A2P8HAE3</accession>
<evidence type="ECO:0000256" key="10">
    <source>
        <dbReference type="ARBA" id="ARBA00023167"/>
    </source>
</evidence>
<dbReference type="CDD" id="cd01080">
    <property type="entry name" value="NAD_bind_m-THF_DH_Cyclohyd"/>
    <property type="match status" value="1"/>
</dbReference>
<feature type="domain" description="Tetrahydrofolate dehydrogenase/cyclohydrolase NAD(P)-binding" evidence="14">
    <location>
        <begin position="140"/>
        <end position="282"/>
    </location>
</feature>
<dbReference type="InterPro" id="IPR036291">
    <property type="entry name" value="NAD(P)-bd_dom_sf"/>
</dbReference>
<dbReference type="NCBIfam" id="NF008058">
    <property type="entry name" value="PRK10792.1"/>
    <property type="match status" value="1"/>
</dbReference>
<comment type="pathway">
    <text evidence="1 12">One-carbon metabolism; tetrahydrofolate interconversion.</text>
</comment>
<dbReference type="HAMAP" id="MF_01576">
    <property type="entry name" value="THF_DHG_CYH"/>
    <property type="match status" value="1"/>
</dbReference>
<dbReference type="GO" id="GO:0004488">
    <property type="term" value="F:methylenetetrahydrofolate dehydrogenase (NADP+) activity"/>
    <property type="evidence" value="ECO:0007669"/>
    <property type="project" value="UniProtKB-UniRule"/>
</dbReference>
<comment type="subunit">
    <text evidence="2 12">Homodimer.</text>
</comment>
<keyword evidence="10 12" id="KW-0486">Methionine biosynthesis</keyword>
<reference evidence="15 16" key="1">
    <citation type="submission" date="2018-03" db="EMBL/GenBank/DDBJ databases">
        <title>Genomic Encyclopedia of Type Strains, Phase III (KMG-III): the genomes of soil and plant-associated and newly described type strains.</title>
        <authorList>
            <person name="Whitman W."/>
        </authorList>
    </citation>
    <scope>NUCLEOTIDE SEQUENCE [LARGE SCALE GENOMIC DNA]</scope>
    <source>
        <strain evidence="15 16">CGMCC 1.07653</strain>
    </source>
</reference>
<dbReference type="Gene3D" id="3.40.50.720">
    <property type="entry name" value="NAD(P)-binding Rossmann-like Domain"/>
    <property type="match status" value="1"/>
</dbReference>
<evidence type="ECO:0000256" key="2">
    <source>
        <dbReference type="ARBA" id="ARBA00011738"/>
    </source>
</evidence>
<evidence type="ECO:0000256" key="6">
    <source>
        <dbReference type="ARBA" id="ARBA00022801"/>
    </source>
</evidence>
<comment type="catalytic activity">
    <reaction evidence="12">
        <text>(6R)-5,10-methenyltetrahydrofolate + H2O = (6R)-10-formyltetrahydrofolate + H(+)</text>
        <dbReference type="Rhea" id="RHEA:23700"/>
        <dbReference type="ChEBI" id="CHEBI:15377"/>
        <dbReference type="ChEBI" id="CHEBI:15378"/>
        <dbReference type="ChEBI" id="CHEBI:57455"/>
        <dbReference type="ChEBI" id="CHEBI:195366"/>
        <dbReference type="EC" id="3.5.4.9"/>
    </reaction>
</comment>
<feature type="domain" description="Tetrahydrofolate dehydrogenase/cyclohydrolase catalytic" evidence="13">
    <location>
        <begin position="6"/>
        <end position="121"/>
    </location>
</feature>
<keyword evidence="9 12" id="KW-0368">Histidine biosynthesis</keyword>
<comment type="function">
    <text evidence="12">Catalyzes the oxidation of 5,10-methylenetetrahydrofolate to 5,10-methenyltetrahydrofolate and then the hydrolysis of 5,10-methenyltetrahydrofolate to 10-formyltetrahydrofolate.</text>
</comment>
<dbReference type="InterPro" id="IPR020867">
    <property type="entry name" value="THF_DH/CycHdrlase_CS"/>
</dbReference>
<evidence type="ECO:0000256" key="4">
    <source>
        <dbReference type="ARBA" id="ARBA00022605"/>
    </source>
</evidence>
<name>A0A2P8HAE3_9BACI</name>
<keyword evidence="8 12" id="KW-0560">Oxidoreductase</keyword>
<dbReference type="PROSITE" id="PS00767">
    <property type="entry name" value="THF_DHG_CYH_2"/>
    <property type="match status" value="1"/>
</dbReference>
<evidence type="ECO:0000259" key="13">
    <source>
        <dbReference type="Pfam" id="PF00763"/>
    </source>
</evidence>
<dbReference type="InterPro" id="IPR000672">
    <property type="entry name" value="THF_DH/CycHdrlase"/>
</dbReference>
<feature type="binding site" evidence="12">
    <location>
        <begin position="166"/>
        <end position="168"/>
    </location>
    <ligand>
        <name>NADP(+)</name>
        <dbReference type="ChEBI" id="CHEBI:58349"/>
    </ligand>
</feature>
<feature type="binding site" evidence="12">
    <location>
        <position position="232"/>
    </location>
    <ligand>
        <name>NADP(+)</name>
        <dbReference type="ChEBI" id="CHEBI:58349"/>
    </ligand>
</feature>
<keyword evidence="3 12" id="KW-0554">One-carbon metabolism</keyword>
<dbReference type="Proteomes" id="UP000242310">
    <property type="component" value="Unassembled WGS sequence"/>
</dbReference>
<sequence length="284" mass="30017">METVRLDGKALAAKKRESIREGVEKFTAKSGFAPGLAVIIVGDNPASHSYVRGKEKACEKAGILSEKQHLSADVSEKELLDMIGHYNEAPHIHGILVQLPLPDHISESKVIEQISADKDVDGFHPISVGRMVTGQKTLLPCTPAGIMEILKAYDITLSGKNAVVLGRSNIVGKPMAQLLLNEHATVTVCHSRTPNMKDLAKSADIVISAIGKPGLVDDTYIKEGAVVIDVGISRLEDGTLTGDVDEAAVQGQAGHLTPVPGGVGPMTITMLLANTLQAAEEQTA</sequence>
<dbReference type="SUPFAM" id="SSF51735">
    <property type="entry name" value="NAD(P)-binding Rossmann-fold domains"/>
    <property type="match status" value="1"/>
</dbReference>
<evidence type="ECO:0000256" key="3">
    <source>
        <dbReference type="ARBA" id="ARBA00022563"/>
    </source>
</evidence>
<comment type="similarity">
    <text evidence="12">Belongs to the tetrahydrofolate dehydrogenase/cyclohydrolase family.</text>
</comment>
<dbReference type="EC" id="3.5.4.9" evidence="12"/>
<evidence type="ECO:0000256" key="12">
    <source>
        <dbReference type="HAMAP-Rule" id="MF_01576"/>
    </source>
</evidence>
<dbReference type="NCBIfam" id="NF010783">
    <property type="entry name" value="PRK14186.1"/>
    <property type="match status" value="1"/>
</dbReference>
<evidence type="ECO:0000313" key="16">
    <source>
        <dbReference type="Proteomes" id="UP000242310"/>
    </source>
</evidence>
<gene>
    <name evidence="12" type="primary">folD</name>
    <name evidence="15" type="ORF">B0H94_11119</name>
</gene>
<dbReference type="InterPro" id="IPR046346">
    <property type="entry name" value="Aminoacid_DH-like_N_sf"/>
</dbReference>
<comment type="caution">
    <text evidence="15">The sequence shown here is derived from an EMBL/GenBank/DDBJ whole genome shotgun (WGS) entry which is preliminary data.</text>
</comment>
<keyword evidence="11 12" id="KW-0511">Multifunctional enzyme</keyword>
<dbReference type="InterPro" id="IPR020630">
    <property type="entry name" value="THF_DH/CycHdrlase_cat_dom"/>
</dbReference>
<dbReference type="PRINTS" id="PR00085">
    <property type="entry name" value="THFDHDRGNASE"/>
</dbReference>
<dbReference type="GO" id="GO:0004477">
    <property type="term" value="F:methenyltetrahydrofolate cyclohydrolase activity"/>
    <property type="evidence" value="ECO:0007669"/>
    <property type="project" value="UniProtKB-UniRule"/>
</dbReference>
<dbReference type="GO" id="GO:0000105">
    <property type="term" value="P:L-histidine biosynthetic process"/>
    <property type="evidence" value="ECO:0007669"/>
    <property type="project" value="UniProtKB-KW"/>
</dbReference>
<dbReference type="EMBL" id="PYAV01000011">
    <property type="protein sequence ID" value="PSL43197.1"/>
    <property type="molecule type" value="Genomic_DNA"/>
</dbReference>
<evidence type="ECO:0000256" key="1">
    <source>
        <dbReference type="ARBA" id="ARBA00004777"/>
    </source>
</evidence>
<keyword evidence="7 12" id="KW-0521">NADP</keyword>
<dbReference type="PANTHER" id="PTHR48099:SF5">
    <property type="entry name" value="C-1-TETRAHYDROFOLATE SYNTHASE, CYTOPLASMIC"/>
    <property type="match status" value="1"/>
</dbReference>
<dbReference type="GO" id="GO:0009086">
    <property type="term" value="P:methionine biosynthetic process"/>
    <property type="evidence" value="ECO:0007669"/>
    <property type="project" value="UniProtKB-KW"/>
</dbReference>
<dbReference type="PANTHER" id="PTHR48099">
    <property type="entry name" value="C-1-TETRAHYDROFOLATE SYNTHASE, CYTOPLASMIC-RELATED"/>
    <property type="match status" value="1"/>
</dbReference>
<dbReference type="GO" id="GO:0005829">
    <property type="term" value="C:cytosol"/>
    <property type="evidence" value="ECO:0007669"/>
    <property type="project" value="TreeGrafter"/>
</dbReference>
<comment type="catalytic activity">
    <reaction evidence="12">
        <text>(6R)-5,10-methylene-5,6,7,8-tetrahydrofolate + NADP(+) = (6R)-5,10-methenyltetrahydrofolate + NADPH</text>
        <dbReference type="Rhea" id="RHEA:22812"/>
        <dbReference type="ChEBI" id="CHEBI:15636"/>
        <dbReference type="ChEBI" id="CHEBI:57455"/>
        <dbReference type="ChEBI" id="CHEBI:57783"/>
        <dbReference type="ChEBI" id="CHEBI:58349"/>
        <dbReference type="EC" id="1.5.1.5"/>
    </reaction>
</comment>
<evidence type="ECO:0000256" key="7">
    <source>
        <dbReference type="ARBA" id="ARBA00022857"/>
    </source>
</evidence>
<evidence type="ECO:0000259" key="14">
    <source>
        <dbReference type="Pfam" id="PF02882"/>
    </source>
</evidence>
<comment type="caution">
    <text evidence="12">Lacks conserved residue(s) required for the propagation of feature annotation.</text>
</comment>
<evidence type="ECO:0000313" key="15">
    <source>
        <dbReference type="EMBL" id="PSL43197.1"/>
    </source>
</evidence>
<dbReference type="Pfam" id="PF02882">
    <property type="entry name" value="THF_DHG_CYH_C"/>
    <property type="match status" value="1"/>
</dbReference>
<protein>
    <recommendedName>
        <fullName evidence="12">Bifunctional protein FolD</fullName>
    </recommendedName>
    <domain>
        <recommendedName>
            <fullName evidence="12">Methylenetetrahydrofolate dehydrogenase</fullName>
            <ecNumber evidence="12">1.5.1.5</ecNumber>
        </recommendedName>
    </domain>
    <domain>
        <recommendedName>
            <fullName evidence="12">Methenyltetrahydrofolate cyclohydrolase</fullName>
            <ecNumber evidence="12">3.5.4.9</ecNumber>
        </recommendedName>
    </domain>
</protein>
<dbReference type="RefSeq" id="WP_106589343.1">
    <property type="nucleotide sequence ID" value="NZ_PYAV01000011.1"/>
</dbReference>
<keyword evidence="5 12" id="KW-0658">Purine biosynthesis</keyword>
<evidence type="ECO:0000256" key="8">
    <source>
        <dbReference type="ARBA" id="ARBA00023002"/>
    </source>
</evidence>
<dbReference type="SUPFAM" id="SSF53223">
    <property type="entry name" value="Aminoacid dehydrogenase-like, N-terminal domain"/>
    <property type="match status" value="1"/>
</dbReference>
<evidence type="ECO:0000256" key="5">
    <source>
        <dbReference type="ARBA" id="ARBA00022755"/>
    </source>
</evidence>
<evidence type="ECO:0000256" key="11">
    <source>
        <dbReference type="ARBA" id="ARBA00023268"/>
    </source>
</evidence>
<evidence type="ECO:0000256" key="9">
    <source>
        <dbReference type="ARBA" id="ARBA00023102"/>
    </source>
</evidence>
<keyword evidence="4 12" id="KW-0028">Amino-acid biosynthesis</keyword>
<dbReference type="Gene3D" id="3.40.50.10860">
    <property type="entry name" value="Leucine Dehydrogenase, chain A, domain 1"/>
    <property type="match status" value="1"/>
</dbReference>
<keyword evidence="6 12" id="KW-0378">Hydrolase</keyword>
<dbReference type="Pfam" id="PF00763">
    <property type="entry name" value="THF_DHG_CYH"/>
    <property type="match status" value="1"/>
</dbReference>